<dbReference type="EMBL" id="JABSTQ010006422">
    <property type="protein sequence ID" value="KAG0437363.1"/>
    <property type="molecule type" value="Genomic_DNA"/>
</dbReference>
<proteinExistence type="predicted"/>
<gene>
    <name evidence="1" type="ORF">HPB47_017474</name>
</gene>
<name>A0AC60QN68_IXOPE</name>
<keyword evidence="2" id="KW-1185">Reference proteome</keyword>
<comment type="caution">
    <text evidence="1">The sequence shown here is derived from an EMBL/GenBank/DDBJ whole genome shotgun (WGS) entry which is preliminary data.</text>
</comment>
<feature type="non-terminal residue" evidence="1">
    <location>
        <position position="1"/>
    </location>
</feature>
<evidence type="ECO:0000313" key="1">
    <source>
        <dbReference type="EMBL" id="KAG0437363.1"/>
    </source>
</evidence>
<accession>A0AC60QN68</accession>
<dbReference type="Proteomes" id="UP000805193">
    <property type="component" value="Unassembled WGS sequence"/>
</dbReference>
<protein>
    <submittedName>
        <fullName evidence="1">Uncharacterized protein</fullName>
    </submittedName>
</protein>
<evidence type="ECO:0000313" key="2">
    <source>
        <dbReference type="Proteomes" id="UP000805193"/>
    </source>
</evidence>
<sequence>PAVCRVVHRVGLAVLTHGPNFVSWPTEKEALHIISRFEAKAGFPGVLGAIDGSHIVCKGLQCKNAQSYINQHGLPSVLLQPICDPEARRFELPTMLTADKFPFDGHLLGDGAYPLRQSLLVPYRNNGRLTEQHRKYNTKHATTRVAIERAFRILKGRFGPSWKARFVTCGFSFASKDRRSQAKPGAKPESAAMPPPHSPDVAQMLPVLLRNDTRRLLNTRW</sequence>
<organism evidence="1 2">
    <name type="scientific">Ixodes persulcatus</name>
    <name type="common">Taiga tick</name>
    <dbReference type="NCBI Taxonomy" id="34615"/>
    <lineage>
        <taxon>Eukaryota</taxon>
        <taxon>Metazoa</taxon>
        <taxon>Ecdysozoa</taxon>
        <taxon>Arthropoda</taxon>
        <taxon>Chelicerata</taxon>
        <taxon>Arachnida</taxon>
        <taxon>Acari</taxon>
        <taxon>Parasitiformes</taxon>
        <taxon>Ixodida</taxon>
        <taxon>Ixodoidea</taxon>
        <taxon>Ixodidae</taxon>
        <taxon>Ixodinae</taxon>
        <taxon>Ixodes</taxon>
    </lineage>
</organism>
<reference evidence="1 2" key="1">
    <citation type="journal article" date="2020" name="Cell">
        <title>Large-Scale Comparative Analyses of Tick Genomes Elucidate Their Genetic Diversity and Vector Capacities.</title>
        <authorList>
            <consortium name="Tick Genome and Microbiome Consortium (TIGMIC)"/>
            <person name="Jia N."/>
            <person name="Wang J."/>
            <person name="Shi W."/>
            <person name="Du L."/>
            <person name="Sun Y."/>
            <person name="Zhan W."/>
            <person name="Jiang J.F."/>
            <person name="Wang Q."/>
            <person name="Zhang B."/>
            <person name="Ji P."/>
            <person name="Bell-Sakyi L."/>
            <person name="Cui X.M."/>
            <person name="Yuan T.T."/>
            <person name="Jiang B.G."/>
            <person name="Yang W.F."/>
            <person name="Lam T.T."/>
            <person name="Chang Q.C."/>
            <person name="Ding S.J."/>
            <person name="Wang X.J."/>
            <person name="Zhu J.G."/>
            <person name="Ruan X.D."/>
            <person name="Zhao L."/>
            <person name="Wei J.T."/>
            <person name="Ye R.Z."/>
            <person name="Que T.C."/>
            <person name="Du C.H."/>
            <person name="Zhou Y.H."/>
            <person name="Cheng J.X."/>
            <person name="Dai P.F."/>
            <person name="Guo W.B."/>
            <person name="Han X.H."/>
            <person name="Huang E.J."/>
            <person name="Li L.F."/>
            <person name="Wei W."/>
            <person name="Gao Y.C."/>
            <person name="Liu J.Z."/>
            <person name="Shao H.Z."/>
            <person name="Wang X."/>
            <person name="Wang C.C."/>
            <person name="Yang T.C."/>
            <person name="Huo Q.B."/>
            <person name="Li W."/>
            <person name="Chen H.Y."/>
            <person name="Chen S.E."/>
            <person name="Zhou L.G."/>
            <person name="Ni X.B."/>
            <person name="Tian J.H."/>
            <person name="Sheng Y."/>
            <person name="Liu T."/>
            <person name="Pan Y.S."/>
            <person name="Xia L.Y."/>
            <person name="Li J."/>
            <person name="Zhao F."/>
            <person name="Cao W.C."/>
        </authorList>
    </citation>
    <scope>NUCLEOTIDE SEQUENCE [LARGE SCALE GENOMIC DNA]</scope>
    <source>
        <strain evidence="1">Iper-2018</strain>
    </source>
</reference>